<evidence type="ECO:0000313" key="10">
    <source>
        <dbReference type="Proteomes" id="UP000600449"/>
    </source>
</evidence>
<dbReference type="InterPro" id="IPR013563">
    <property type="entry name" value="Oligopep_ABC_C"/>
</dbReference>
<evidence type="ECO:0000256" key="7">
    <source>
        <dbReference type="ARBA" id="ARBA00023136"/>
    </source>
</evidence>
<feature type="domain" description="ABC transporter" evidence="8">
    <location>
        <begin position="12"/>
        <end position="259"/>
    </location>
</feature>
<comment type="similarity">
    <text evidence="2">Belongs to the ABC transporter superfamily.</text>
</comment>
<keyword evidence="3" id="KW-0813">Transport</keyword>
<keyword evidence="4" id="KW-1003">Cell membrane</keyword>
<dbReference type="InterPro" id="IPR050388">
    <property type="entry name" value="ABC_Ni/Peptide_Import"/>
</dbReference>
<dbReference type="Pfam" id="PF00005">
    <property type="entry name" value="ABC_tran"/>
    <property type="match status" value="2"/>
</dbReference>
<dbReference type="GO" id="GO:0005886">
    <property type="term" value="C:plasma membrane"/>
    <property type="evidence" value="ECO:0007669"/>
    <property type="project" value="UniProtKB-SubCell"/>
</dbReference>
<evidence type="ECO:0000256" key="5">
    <source>
        <dbReference type="ARBA" id="ARBA00022741"/>
    </source>
</evidence>
<dbReference type="EMBL" id="BMMF01000011">
    <property type="protein sequence ID" value="GGK45850.1"/>
    <property type="molecule type" value="Genomic_DNA"/>
</dbReference>
<dbReference type="FunFam" id="3.40.50.300:FF:000016">
    <property type="entry name" value="Oligopeptide ABC transporter ATP-binding component"/>
    <property type="match status" value="2"/>
</dbReference>
<evidence type="ECO:0000256" key="2">
    <source>
        <dbReference type="ARBA" id="ARBA00005417"/>
    </source>
</evidence>
<dbReference type="InterPro" id="IPR003439">
    <property type="entry name" value="ABC_transporter-like_ATP-bd"/>
</dbReference>
<sequence>MNAMTNDPVLTVRGLKVAFETNDGLVEAVRGIDLDVHRGETVAIVGESGSGKSQSMMAAMGLLASNGRASGQALYRGQDLVGMRERDLNRIRGDKITMIFQEPMTSLDPLYRIGRQLAEPMIHHRGLSRREAREKGIALLERVGIPDPQRRIDSYPHELSGGQRQRVMIAMALANDPDLLIADEPTTALDVTVQAQILTLLADLQRERGMAIVFITHDLGIVRRFASRVYVMRRGEVVESGATREVFANPSHPYTRMLIDAEPAGAKEPPPAGAPLALTGENVRVSFDIGGGFLKGPSVALRAVDDVTVRVREGETIGIVGESGSGKSTLGRALLRLLPSEGRVVFMGRDISMADKAAMRPLRKELQLVFQDPFGSLSPRMTVGQIVTEGLLVHEPGISGRERDRRAVEALREVDLDPAMRNRYPHEFSGGQRQRIAIARAVILKPRVVVLDEPTSALDRSVQKQIVELLRDIQSRYGLAYLFISHDLAVVRAMSDHVVVMKTGRVVEEGPTAAIFDRPASEYTKSLMHAAFSQEDFHVEAMRVAQGG</sequence>
<evidence type="ECO:0000313" key="9">
    <source>
        <dbReference type="EMBL" id="GGK45850.1"/>
    </source>
</evidence>
<dbReference type="SMART" id="SM00382">
    <property type="entry name" value="AAA"/>
    <property type="match status" value="2"/>
</dbReference>
<keyword evidence="6" id="KW-0067">ATP-binding</keyword>
<dbReference type="PANTHER" id="PTHR43297">
    <property type="entry name" value="OLIGOPEPTIDE TRANSPORT ATP-BINDING PROTEIN APPD"/>
    <property type="match status" value="1"/>
</dbReference>
<protein>
    <submittedName>
        <fullName evidence="9">Peptide ABC transporter ATPase</fullName>
    </submittedName>
</protein>
<dbReference type="GO" id="GO:0005524">
    <property type="term" value="F:ATP binding"/>
    <property type="evidence" value="ECO:0007669"/>
    <property type="project" value="UniProtKB-KW"/>
</dbReference>
<evidence type="ECO:0000256" key="4">
    <source>
        <dbReference type="ARBA" id="ARBA00022475"/>
    </source>
</evidence>
<comment type="caution">
    <text evidence="9">The sequence shown here is derived from an EMBL/GenBank/DDBJ whole genome shotgun (WGS) entry which is preliminary data.</text>
</comment>
<evidence type="ECO:0000259" key="8">
    <source>
        <dbReference type="PROSITE" id="PS50893"/>
    </source>
</evidence>
<dbReference type="GO" id="GO:0055085">
    <property type="term" value="P:transmembrane transport"/>
    <property type="evidence" value="ECO:0007669"/>
    <property type="project" value="UniProtKB-ARBA"/>
</dbReference>
<accession>A0A917QDY6</accession>
<dbReference type="PANTHER" id="PTHR43297:SF2">
    <property type="entry name" value="DIPEPTIDE TRANSPORT ATP-BINDING PROTEIN DPPD"/>
    <property type="match status" value="1"/>
</dbReference>
<dbReference type="InterPro" id="IPR027417">
    <property type="entry name" value="P-loop_NTPase"/>
</dbReference>
<dbReference type="NCBIfam" id="NF007739">
    <property type="entry name" value="PRK10419.1"/>
    <property type="match status" value="2"/>
</dbReference>
<dbReference type="SUPFAM" id="SSF52540">
    <property type="entry name" value="P-loop containing nucleoside triphosphate hydrolases"/>
    <property type="match status" value="2"/>
</dbReference>
<dbReference type="InterPro" id="IPR017871">
    <property type="entry name" value="ABC_transporter-like_CS"/>
</dbReference>
<evidence type="ECO:0000256" key="3">
    <source>
        <dbReference type="ARBA" id="ARBA00022448"/>
    </source>
</evidence>
<dbReference type="Gene3D" id="3.40.50.300">
    <property type="entry name" value="P-loop containing nucleotide triphosphate hydrolases"/>
    <property type="match status" value="2"/>
</dbReference>
<dbReference type="GO" id="GO:0016887">
    <property type="term" value="F:ATP hydrolysis activity"/>
    <property type="evidence" value="ECO:0007669"/>
    <property type="project" value="InterPro"/>
</dbReference>
<keyword evidence="7" id="KW-0472">Membrane</keyword>
<dbReference type="GO" id="GO:0015833">
    <property type="term" value="P:peptide transport"/>
    <property type="evidence" value="ECO:0007669"/>
    <property type="project" value="InterPro"/>
</dbReference>
<dbReference type="PROSITE" id="PS00211">
    <property type="entry name" value="ABC_TRANSPORTER_1"/>
    <property type="match status" value="2"/>
</dbReference>
<comment type="subcellular location">
    <subcellularLocation>
        <location evidence="1">Cell inner membrane</location>
        <topology evidence="1">Peripheral membrane protein</topology>
    </subcellularLocation>
</comment>
<dbReference type="InterPro" id="IPR003593">
    <property type="entry name" value="AAA+_ATPase"/>
</dbReference>
<dbReference type="PROSITE" id="PS50893">
    <property type="entry name" value="ABC_TRANSPORTER_2"/>
    <property type="match status" value="2"/>
</dbReference>
<name>A0A917QDY6_9HYPH</name>
<reference evidence="9 10" key="1">
    <citation type="journal article" date="2014" name="Int. J. Syst. Evol. Microbiol.">
        <title>Complete genome sequence of Corynebacterium casei LMG S-19264T (=DSM 44701T), isolated from a smear-ripened cheese.</title>
        <authorList>
            <consortium name="US DOE Joint Genome Institute (JGI-PGF)"/>
            <person name="Walter F."/>
            <person name="Albersmeier A."/>
            <person name="Kalinowski J."/>
            <person name="Ruckert C."/>
        </authorList>
    </citation>
    <scope>NUCLEOTIDE SEQUENCE [LARGE SCALE GENOMIC DNA]</scope>
    <source>
        <strain evidence="9 10">CGMCC 1.9161</strain>
    </source>
</reference>
<organism evidence="9 10">
    <name type="scientific">Salinarimonas ramus</name>
    <dbReference type="NCBI Taxonomy" id="690164"/>
    <lineage>
        <taxon>Bacteria</taxon>
        <taxon>Pseudomonadati</taxon>
        <taxon>Pseudomonadota</taxon>
        <taxon>Alphaproteobacteria</taxon>
        <taxon>Hyphomicrobiales</taxon>
        <taxon>Salinarimonadaceae</taxon>
        <taxon>Salinarimonas</taxon>
    </lineage>
</organism>
<gene>
    <name evidence="9" type="ORF">GCM10011322_36200</name>
</gene>
<dbReference type="Pfam" id="PF08352">
    <property type="entry name" value="oligo_HPY"/>
    <property type="match status" value="2"/>
</dbReference>
<dbReference type="Proteomes" id="UP000600449">
    <property type="component" value="Unassembled WGS sequence"/>
</dbReference>
<evidence type="ECO:0000256" key="1">
    <source>
        <dbReference type="ARBA" id="ARBA00004417"/>
    </source>
</evidence>
<keyword evidence="5" id="KW-0547">Nucleotide-binding</keyword>
<proteinExistence type="inferred from homology"/>
<evidence type="ECO:0000256" key="6">
    <source>
        <dbReference type="ARBA" id="ARBA00022840"/>
    </source>
</evidence>
<dbReference type="CDD" id="cd03257">
    <property type="entry name" value="ABC_NikE_OppD_transporters"/>
    <property type="match status" value="2"/>
</dbReference>
<feature type="domain" description="ABC transporter" evidence="8">
    <location>
        <begin position="278"/>
        <end position="528"/>
    </location>
</feature>
<dbReference type="AlphaFoldDB" id="A0A917QDY6"/>
<keyword evidence="10" id="KW-1185">Reference proteome</keyword>
<dbReference type="NCBIfam" id="NF008453">
    <property type="entry name" value="PRK11308.1"/>
    <property type="match status" value="2"/>
</dbReference>